<sequence>MSHTDAHTNPLLYLEGVTMLDGYTPDLTIGDDLAVYGAAVPSYPRWEVSVSMNPPAFLGAFQNEADITTLSRQDYLSQDQFSFYGESSSRDRWVDTYSTVKNQTLSPERLVAVADEPPSTLTPSLQLSQESLKKPGRKRKSQLSDLAAPISARRNARGDNNTDDQRRKGILIHGNGISVSSGMTNRKQHTKHKRVQERNRIAADKCRMRKKEELARLQFDEQATEQRHKELSSCMNDLNEEILYLKMQLLQHTSCNCTLIQHYIKNEAQHYIQAMELGSQ</sequence>
<dbReference type="Proteomes" id="UP000720189">
    <property type="component" value="Unassembled WGS sequence"/>
</dbReference>
<keyword evidence="2" id="KW-0805">Transcription regulation</keyword>
<keyword evidence="4" id="KW-0539">Nucleus</keyword>
<comment type="caution">
    <text evidence="7">The sequence shown here is derived from an EMBL/GenBank/DDBJ whole genome shotgun (WGS) entry which is preliminary data.</text>
</comment>
<dbReference type="GO" id="GO:0003700">
    <property type="term" value="F:DNA-binding transcription factor activity"/>
    <property type="evidence" value="ECO:0007669"/>
    <property type="project" value="InterPro"/>
</dbReference>
<proteinExistence type="predicted"/>
<evidence type="ECO:0000313" key="7">
    <source>
        <dbReference type="EMBL" id="KAH7208507.1"/>
    </source>
</evidence>
<dbReference type="GeneID" id="70226855"/>
<dbReference type="OrthoDB" id="295274at2759"/>
<dbReference type="PROSITE" id="PS00036">
    <property type="entry name" value="BZIP_BASIC"/>
    <property type="match status" value="1"/>
</dbReference>
<evidence type="ECO:0000313" key="8">
    <source>
        <dbReference type="Proteomes" id="UP000720189"/>
    </source>
</evidence>
<evidence type="ECO:0000256" key="4">
    <source>
        <dbReference type="ARBA" id="ARBA00023242"/>
    </source>
</evidence>
<dbReference type="PANTHER" id="PTHR19304">
    <property type="entry name" value="CYCLIC-AMP RESPONSE ELEMENT BINDING PROTEIN"/>
    <property type="match status" value="1"/>
</dbReference>
<accession>A0A9P9JPG1</accession>
<dbReference type="RefSeq" id="XP_046041410.1">
    <property type="nucleotide sequence ID" value="XM_046196901.1"/>
</dbReference>
<dbReference type="Pfam" id="PF00170">
    <property type="entry name" value="bZIP_1"/>
    <property type="match status" value="1"/>
</dbReference>
<evidence type="ECO:0000256" key="3">
    <source>
        <dbReference type="ARBA" id="ARBA00023163"/>
    </source>
</evidence>
<name>A0A9P9JPG1_FUSRE</name>
<evidence type="ECO:0000256" key="1">
    <source>
        <dbReference type="ARBA" id="ARBA00004123"/>
    </source>
</evidence>
<dbReference type="SMART" id="SM00338">
    <property type="entry name" value="BRLZ"/>
    <property type="match status" value="1"/>
</dbReference>
<dbReference type="PROSITE" id="PS50217">
    <property type="entry name" value="BZIP"/>
    <property type="match status" value="1"/>
</dbReference>
<organism evidence="7 8">
    <name type="scientific">Fusarium redolens</name>
    <dbReference type="NCBI Taxonomy" id="48865"/>
    <lineage>
        <taxon>Eukaryota</taxon>
        <taxon>Fungi</taxon>
        <taxon>Dikarya</taxon>
        <taxon>Ascomycota</taxon>
        <taxon>Pezizomycotina</taxon>
        <taxon>Sordariomycetes</taxon>
        <taxon>Hypocreomycetidae</taxon>
        <taxon>Hypocreales</taxon>
        <taxon>Nectriaceae</taxon>
        <taxon>Fusarium</taxon>
        <taxon>Fusarium redolens species complex</taxon>
    </lineage>
</organism>
<gene>
    <name evidence="7" type="ORF">BKA55DRAFT_628485</name>
</gene>
<feature type="compositionally biased region" description="Polar residues" evidence="5">
    <location>
        <begin position="119"/>
        <end position="130"/>
    </location>
</feature>
<reference evidence="7" key="1">
    <citation type="journal article" date="2021" name="Nat. Commun.">
        <title>Genetic determinants of endophytism in the Arabidopsis root mycobiome.</title>
        <authorList>
            <person name="Mesny F."/>
            <person name="Miyauchi S."/>
            <person name="Thiergart T."/>
            <person name="Pickel B."/>
            <person name="Atanasova L."/>
            <person name="Karlsson M."/>
            <person name="Huettel B."/>
            <person name="Barry K.W."/>
            <person name="Haridas S."/>
            <person name="Chen C."/>
            <person name="Bauer D."/>
            <person name="Andreopoulos W."/>
            <person name="Pangilinan J."/>
            <person name="LaButti K."/>
            <person name="Riley R."/>
            <person name="Lipzen A."/>
            <person name="Clum A."/>
            <person name="Drula E."/>
            <person name="Henrissat B."/>
            <person name="Kohler A."/>
            <person name="Grigoriev I.V."/>
            <person name="Martin F.M."/>
            <person name="Hacquard S."/>
        </authorList>
    </citation>
    <scope>NUCLEOTIDE SEQUENCE</scope>
    <source>
        <strain evidence="7">MPI-CAGE-AT-0023</strain>
    </source>
</reference>
<evidence type="ECO:0000256" key="2">
    <source>
        <dbReference type="ARBA" id="ARBA00023015"/>
    </source>
</evidence>
<keyword evidence="3" id="KW-0804">Transcription</keyword>
<feature type="region of interest" description="Disordered" evidence="5">
    <location>
        <begin position="115"/>
        <end position="197"/>
    </location>
</feature>
<feature type="compositionally biased region" description="Basic residues" evidence="5">
    <location>
        <begin position="186"/>
        <end position="195"/>
    </location>
</feature>
<dbReference type="Gene3D" id="1.20.5.170">
    <property type="match status" value="1"/>
</dbReference>
<dbReference type="InterPro" id="IPR046347">
    <property type="entry name" value="bZIP_sf"/>
</dbReference>
<dbReference type="InterPro" id="IPR051027">
    <property type="entry name" value="bZIP_transcription_factors"/>
</dbReference>
<dbReference type="AlphaFoldDB" id="A0A9P9JPG1"/>
<evidence type="ECO:0000256" key="5">
    <source>
        <dbReference type="SAM" id="MobiDB-lite"/>
    </source>
</evidence>
<protein>
    <recommendedName>
        <fullName evidence="6">BZIP domain-containing protein</fullName>
    </recommendedName>
</protein>
<dbReference type="EMBL" id="JAGMUX010000033">
    <property type="protein sequence ID" value="KAH7208507.1"/>
    <property type="molecule type" value="Genomic_DNA"/>
</dbReference>
<evidence type="ECO:0000259" key="6">
    <source>
        <dbReference type="PROSITE" id="PS50217"/>
    </source>
</evidence>
<dbReference type="GO" id="GO:0005634">
    <property type="term" value="C:nucleus"/>
    <property type="evidence" value="ECO:0007669"/>
    <property type="project" value="UniProtKB-SubCell"/>
</dbReference>
<dbReference type="InterPro" id="IPR004827">
    <property type="entry name" value="bZIP"/>
</dbReference>
<feature type="domain" description="BZIP" evidence="6">
    <location>
        <begin position="189"/>
        <end position="252"/>
    </location>
</feature>
<dbReference type="CDD" id="cd14687">
    <property type="entry name" value="bZIP_ATF2"/>
    <property type="match status" value="1"/>
</dbReference>
<keyword evidence="8" id="KW-1185">Reference proteome</keyword>
<comment type="subcellular location">
    <subcellularLocation>
        <location evidence="1">Nucleus</location>
    </subcellularLocation>
</comment>
<dbReference type="SUPFAM" id="SSF57959">
    <property type="entry name" value="Leucine zipper domain"/>
    <property type="match status" value="1"/>
</dbReference>